<dbReference type="KEGG" id="ccap:AES38_07355"/>
<dbReference type="Proteomes" id="UP000503164">
    <property type="component" value="Chromosome"/>
</dbReference>
<keyword evidence="1" id="KW-0032">Aminotransferase</keyword>
<evidence type="ECO:0000313" key="2">
    <source>
        <dbReference type="Proteomes" id="UP000503164"/>
    </source>
</evidence>
<dbReference type="AlphaFoldDB" id="A0AAE6XPU3"/>
<dbReference type="EMBL" id="CP048049">
    <property type="protein sequence ID" value="QIS44917.1"/>
    <property type="molecule type" value="Genomic_DNA"/>
</dbReference>
<dbReference type="InterPro" id="IPR036038">
    <property type="entry name" value="Aminotransferase-like"/>
</dbReference>
<dbReference type="RefSeq" id="WP_053774413.1">
    <property type="nucleotide sequence ID" value="NZ_CP012573.1"/>
</dbReference>
<proteinExistence type="predicted"/>
<keyword evidence="2" id="KW-1185">Reference proteome</keyword>
<dbReference type="Gene3D" id="3.20.10.10">
    <property type="entry name" value="D-amino Acid Aminotransferase, subunit A, domain 2"/>
    <property type="match status" value="1"/>
</dbReference>
<gene>
    <name evidence="1" type="ORF">GW570_07380</name>
</gene>
<dbReference type="GO" id="GO:0008483">
    <property type="term" value="F:transaminase activity"/>
    <property type="evidence" value="ECO:0007669"/>
    <property type="project" value="UniProtKB-KW"/>
</dbReference>
<dbReference type="InterPro" id="IPR043132">
    <property type="entry name" value="BCAT-like_C"/>
</dbReference>
<reference evidence="1 2" key="1">
    <citation type="journal article" date="2020" name="Mol. Plant Pathol.">
        <title>Plasmid composition and the chpG gene determine the virulence level of Clavibacter capsici natural isolates in pepper.</title>
        <authorList>
            <person name="Hwang I.S."/>
            <person name="Lee H.M."/>
            <person name="Oh E.J."/>
            <person name="Lee S."/>
            <person name="Heu S."/>
            <person name="Oh C.S."/>
        </authorList>
    </citation>
    <scope>NUCLEOTIDE SEQUENCE [LARGE SCALE GENOMIC DNA]</scope>
    <source>
        <strain evidence="1 2">1101</strain>
    </source>
</reference>
<dbReference type="SUPFAM" id="SSF56752">
    <property type="entry name" value="D-aminoacid aminotransferase-like PLP-dependent enzymes"/>
    <property type="match status" value="1"/>
</dbReference>
<protein>
    <submittedName>
        <fullName evidence="1">Aminotransferase class IV</fullName>
    </submittedName>
</protein>
<dbReference type="Pfam" id="PF01063">
    <property type="entry name" value="Aminotran_4"/>
    <property type="match status" value="1"/>
</dbReference>
<name>A0AAE6XPU3_9MICO</name>
<accession>A0AAE6XPU3</accession>
<organism evidence="1 2">
    <name type="scientific">Clavibacter capsici</name>
    <dbReference type="NCBI Taxonomy" id="1874630"/>
    <lineage>
        <taxon>Bacteria</taxon>
        <taxon>Bacillati</taxon>
        <taxon>Actinomycetota</taxon>
        <taxon>Actinomycetes</taxon>
        <taxon>Micrococcales</taxon>
        <taxon>Microbacteriaceae</taxon>
        <taxon>Clavibacter</taxon>
    </lineage>
</organism>
<keyword evidence="1" id="KW-0808">Transferase</keyword>
<evidence type="ECO:0000313" key="1">
    <source>
        <dbReference type="EMBL" id="QIS44917.1"/>
    </source>
</evidence>
<dbReference type="InterPro" id="IPR001544">
    <property type="entry name" value="Aminotrans_IV"/>
</dbReference>
<sequence>MSSETILRWTPAGWAADVADPAGGGGAEEARPAGHRVLAADSFLVDEGRVLALDVHRQRFLAALRAQSAAVADPAAFLDAAARALPRAGAWFPRVEALRGPDGDVARLLLRPAPERTTSVVLRDHDGPDPRTMPRVKGPDLHALGALRSRAARHGAGEAVILAADGTIVEGAYSAILWWHGDALAVVEGDVPRIPSVTERSIVALATALGVDVLHERATPADLDGREVWAVSALHGIRLVRGWVDGPAVAAEPGRARAWRTRLAALRRELPAA</sequence>